<gene>
    <name evidence="1" type="ORF">AMECASPLE_026677</name>
</gene>
<organism evidence="1 2">
    <name type="scientific">Ameca splendens</name>
    <dbReference type="NCBI Taxonomy" id="208324"/>
    <lineage>
        <taxon>Eukaryota</taxon>
        <taxon>Metazoa</taxon>
        <taxon>Chordata</taxon>
        <taxon>Craniata</taxon>
        <taxon>Vertebrata</taxon>
        <taxon>Euteleostomi</taxon>
        <taxon>Actinopterygii</taxon>
        <taxon>Neopterygii</taxon>
        <taxon>Teleostei</taxon>
        <taxon>Neoteleostei</taxon>
        <taxon>Acanthomorphata</taxon>
        <taxon>Ovalentaria</taxon>
        <taxon>Atherinomorphae</taxon>
        <taxon>Cyprinodontiformes</taxon>
        <taxon>Goodeidae</taxon>
        <taxon>Ameca</taxon>
    </lineage>
</organism>
<dbReference type="Proteomes" id="UP001469553">
    <property type="component" value="Unassembled WGS sequence"/>
</dbReference>
<protein>
    <submittedName>
        <fullName evidence="1">Uncharacterized protein</fullName>
    </submittedName>
</protein>
<evidence type="ECO:0000313" key="2">
    <source>
        <dbReference type="Proteomes" id="UP001469553"/>
    </source>
</evidence>
<name>A0ABV0XHX6_9TELE</name>
<dbReference type="EMBL" id="JAHRIP010002752">
    <property type="protein sequence ID" value="MEQ2281078.1"/>
    <property type="molecule type" value="Genomic_DNA"/>
</dbReference>
<comment type="caution">
    <text evidence="1">The sequence shown here is derived from an EMBL/GenBank/DDBJ whole genome shotgun (WGS) entry which is preliminary data.</text>
</comment>
<keyword evidence="2" id="KW-1185">Reference proteome</keyword>
<accession>A0ABV0XHX6</accession>
<sequence>MLICNQQTTAPLEGDQVPHRPAETQNSAPYYCWVVLTLETEEHTVRKVFMSFSTEQGSWIFLSSLMLGFLYGTTNFGSDLFVSDWRSSVMTSALRCSSVCLSLVWVYQSLSNSS</sequence>
<reference evidence="1 2" key="1">
    <citation type="submission" date="2021-06" db="EMBL/GenBank/DDBJ databases">
        <authorList>
            <person name="Palmer J.M."/>
        </authorList>
    </citation>
    <scope>NUCLEOTIDE SEQUENCE [LARGE SCALE GENOMIC DNA]</scope>
    <source>
        <strain evidence="1 2">AS_MEX2019</strain>
        <tissue evidence="1">Muscle</tissue>
    </source>
</reference>
<proteinExistence type="predicted"/>
<evidence type="ECO:0000313" key="1">
    <source>
        <dbReference type="EMBL" id="MEQ2281078.1"/>
    </source>
</evidence>